<dbReference type="Gene3D" id="3.40.50.300">
    <property type="entry name" value="P-loop containing nucleotide triphosphate hydrolases"/>
    <property type="match status" value="1"/>
</dbReference>
<dbReference type="AlphaFoldDB" id="A0A267F639"/>
<feature type="domain" description="Deoxynucleoside kinase" evidence="1">
    <location>
        <begin position="3"/>
        <end position="60"/>
    </location>
</feature>
<dbReference type="InterPro" id="IPR031314">
    <property type="entry name" value="DNK_dom"/>
</dbReference>
<protein>
    <recommendedName>
        <fullName evidence="1">Deoxynucleoside kinase domain-containing protein</fullName>
    </recommendedName>
</protein>
<name>A0A267F639_9PLAT</name>
<evidence type="ECO:0000313" key="2">
    <source>
        <dbReference type="EMBL" id="PAA68492.1"/>
    </source>
</evidence>
<proteinExistence type="predicted"/>
<gene>
    <name evidence="2" type="ORF">BOX15_Mlig000588g1</name>
</gene>
<dbReference type="Proteomes" id="UP000215902">
    <property type="component" value="Unassembled WGS sequence"/>
</dbReference>
<evidence type="ECO:0000313" key="3">
    <source>
        <dbReference type="Proteomes" id="UP000215902"/>
    </source>
</evidence>
<dbReference type="OrthoDB" id="567086at2759"/>
<dbReference type="InterPro" id="IPR027417">
    <property type="entry name" value="P-loop_NTPase"/>
</dbReference>
<keyword evidence="3" id="KW-1185">Reference proteome</keyword>
<accession>A0A267F639</accession>
<sequence length="77" mass="8874">MTLIYLRIDPELAIQRIAQRGRSGEETGISLDYLRSLDEAFTRHYQDYSNVHEILIRSDTSTTDLAHLVGGIIRREL</sequence>
<organism evidence="2 3">
    <name type="scientific">Macrostomum lignano</name>
    <dbReference type="NCBI Taxonomy" id="282301"/>
    <lineage>
        <taxon>Eukaryota</taxon>
        <taxon>Metazoa</taxon>
        <taxon>Spiralia</taxon>
        <taxon>Lophotrochozoa</taxon>
        <taxon>Platyhelminthes</taxon>
        <taxon>Rhabditophora</taxon>
        <taxon>Macrostomorpha</taxon>
        <taxon>Macrostomida</taxon>
        <taxon>Macrostomidae</taxon>
        <taxon>Macrostomum</taxon>
    </lineage>
</organism>
<dbReference type="Pfam" id="PF01712">
    <property type="entry name" value="dNK"/>
    <property type="match status" value="1"/>
</dbReference>
<dbReference type="EMBL" id="NIVC01001391">
    <property type="protein sequence ID" value="PAA68492.1"/>
    <property type="molecule type" value="Genomic_DNA"/>
</dbReference>
<dbReference type="SUPFAM" id="SSF52540">
    <property type="entry name" value="P-loop containing nucleoside triphosphate hydrolases"/>
    <property type="match status" value="1"/>
</dbReference>
<comment type="caution">
    <text evidence="2">The sequence shown here is derived from an EMBL/GenBank/DDBJ whole genome shotgun (WGS) entry which is preliminary data.</text>
</comment>
<evidence type="ECO:0000259" key="1">
    <source>
        <dbReference type="Pfam" id="PF01712"/>
    </source>
</evidence>
<reference evidence="2 3" key="1">
    <citation type="submission" date="2017-06" db="EMBL/GenBank/DDBJ databases">
        <title>A platform for efficient transgenesis in Macrostomum lignano, a flatworm model organism for stem cell research.</title>
        <authorList>
            <person name="Berezikov E."/>
        </authorList>
    </citation>
    <scope>NUCLEOTIDE SEQUENCE [LARGE SCALE GENOMIC DNA]</scope>
    <source>
        <strain evidence="2">DV1</strain>
        <tissue evidence="2">Whole organism</tissue>
    </source>
</reference>